<comment type="pathway">
    <text evidence="3">Cofactor biosynthesis; coenzyme A biosynthesis; CoA from (R)-pantothenate: step 3/5.</text>
</comment>
<dbReference type="EC" id="6.3.2.5" evidence="3"/>
<comment type="cofactor">
    <cofactor evidence="3">
        <name>FMN</name>
        <dbReference type="ChEBI" id="CHEBI:58210"/>
    </cofactor>
    <text evidence="3">Binds 1 FMN per subunit.</text>
</comment>
<sequence>MGAEGPRRQIGGTVVVGVTGSIAAFKAVSLVSLLHKAGYEVEVILTRGAERFVTPLTFQVMARGRVYTDVFREERPEEIAHIAVADRASLFVVAPATAHVLAKLACGLADDFLSTALLAARTPVILAPAMNVHMYAHPVVQDNIARLRRLGYTILEPASGPLACGYEGKGRMPEPEEIFAFVDDVLQGRTVLPIPNSGVPPAPEGANLGSPPASEGGSFFSGKFVLLTVGATQEPLDPVRFLSNRSSGKMGFALAEAALRRGARVVVVAGATSVPPPPGVEVRRALRTEDMLHAVEELFPAADVFIAAAAVADYRPKSVALQKIKKGNRLVLELEPTPDILMEMGKRRRSDQVLVGFAAETENLEANARDKLVRKNLDFLVLNDVSRADVGFEADENEVVLYDRWGGRFTFPREDKRVLADKLLETIAARLAAVR</sequence>
<comment type="catalytic activity">
    <reaction evidence="3">
        <text>(R)-4'-phosphopantothenate + L-cysteine + CTP = N-[(R)-4-phosphopantothenoyl]-L-cysteine + CMP + diphosphate + H(+)</text>
        <dbReference type="Rhea" id="RHEA:19397"/>
        <dbReference type="ChEBI" id="CHEBI:10986"/>
        <dbReference type="ChEBI" id="CHEBI:15378"/>
        <dbReference type="ChEBI" id="CHEBI:33019"/>
        <dbReference type="ChEBI" id="CHEBI:35235"/>
        <dbReference type="ChEBI" id="CHEBI:37563"/>
        <dbReference type="ChEBI" id="CHEBI:59458"/>
        <dbReference type="ChEBI" id="CHEBI:60377"/>
        <dbReference type="EC" id="6.3.2.5"/>
    </reaction>
</comment>
<evidence type="ECO:0000256" key="3">
    <source>
        <dbReference type="HAMAP-Rule" id="MF_02225"/>
    </source>
</evidence>
<evidence type="ECO:0000256" key="1">
    <source>
        <dbReference type="ARBA" id="ARBA00022793"/>
    </source>
</evidence>
<keyword evidence="2 3" id="KW-0456">Lyase</keyword>
<feature type="binding site" evidence="3">
    <location>
        <position position="371"/>
    </location>
    <ligand>
        <name>CTP</name>
        <dbReference type="ChEBI" id="CHEBI:37563"/>
    </ligand>
</feature>
<reference evidence="6 7" key="1">
    <citation type="submission" date="2018-10" db="EMBL/GenBank/DDBJ databases">
        <title>Genomic Encyclopedia of Type Strains, Phase IV (KMG-IV): sequencing the most valuable type-strain genomes for metagenomic binning, comparative biology and taxonomic classification.</title>
        <authorList>
            <person name="Goeker M."/>
        </authorList>
    </citation>
    <scope>NUCLEOTIDE SEQUENCE [LARGE SCALE GENOMIC DNA]</scope>
    <source>
        <strain evidence="6 7">DSM 22653</strain>
    </source>
</reference>
<feature type="domain" description="Flavoprotein" evidence="4">
    <location>
        <begin position="13"/>
        <end position="185"/>
    </location>
</feature>
<evidence type="ECO:0000259" key="4">
    <source>
        <dbReference type="Pfam" id="PF02441"/>
    </source>
</evidence>
<dbReference type="GO" id="GO:0010181">
    <property type="term" value="F:FMN binding"/>
    <property type="evidence" value="ECO:0007669"/>
    <property type="project" value="UniProtKB-UniRule"/>
</dbReference>
<comment type="caution">
    <text evidence="3">Lacks conserved residue(s) required for the propagation of feature annotation.</text>
</comment>
<dbReference type="GO" id="GO:0004632">
    <property type="term" value="F:phosphopantothenate--cysteine ligase activity"/>
    <property type="evidence" value="ECO:0007669"/>
    <property type="project" value="UniProtKB-UniRule"/>
</dbReference>
<dbReference type="InterPro" id="IPR007085">
    <property type="entry name" value="DNA/pantothenate-metab_flavo_C"/>
</dbReference>
<feature type="binding site" evidence="3">
    <location>
        <position position="323"/>
    </location>
    <ligand>
        <name>CTP</name>
        <dbReference type="ChEBI" id="CHEBI:37563"/>
    </ligand>
</feature>
<evidence type="ECO:0000259" key="5">
    <source>
        <dbReference type="Pfam" id="PF04127"/>
    </source>
</evidence>
<organism evidence="6 7">
    <name type="scientific">Brockia lithotrophica</name>
    <dbReference type="NCBI Taxonomy" id="933949"/>
    <lineage>
        <taxon>Bacteria</taxon>
        <taxon>Bacillati</taxon>
        <taxon>Bacillota</taxon>
        <taxon>Bacilli</taxon>
        <taxon>Bacillales</taxon>
        <taxon>Bacillales Family X. Incertae Sedis</taxon>
        <taxon>Brockia</taxon>
    </lineage>
</organism>
<dbReference type="Pfam" id="PF04127">
    <property type="entry name" value="DFP"/>
    <property type="match status" value="1"/>
</dbReference>
<keyword evidence="3 6" id="KW-0436">Ligase</keyword>
<dbReference type="PANTHER" id="PTHR14359">
    <property type="entry name" value="HOMO-OLIGOMERIC FLAVIN CONTAINING CYS DECARBOXYLASE FAMILY"/>
    <property type="match status" value="1"/>
</dbReference>
<dbReference type="Proteomes" id="UP000267019">
    <property type="component" value="Unassembled WGS sequence"/>
</dbReference>
<comment type="caution">
    <text evidence="6">The sequence shown here is derived from an EMBL/GenBank/DDBJ whole genome shotgun (WGS) entry which is preliminary data.</text>
</comment>
<dbReference type="PANTHER" id="PTHR14359:SF6">
    <property type="entry name" value="PHOSPHOPANTOTHENOYLCYSTEINE DECARBOXYLASE"/>
    <property type="match status" value="1"/>
</dbReference>
<comment type="cofactor">
    <cofactor evidence="3">
        <name>Mg(2+)</name>
        <dbReference type="ChEBI" id="CHEBI:18420"/>
    </cofactor>
</comment>
<feature type="region of interest" description="Phosphopantothenate--cysteine ligase" evidence="3">
    <location>
        <begin position="225"/>
        <end position="435"/>
    </location>
</feature>
<dbReference type="UniPathway" id="UPA00241">
    <property type="reaction ID" value="UER00353"/>
</dbReference>
<dbReference type="GO" id="GO:0046872">
    <property type="term" value="F:metal ion binding"/>
    <property type="evidence" value="ECO:0007669"/>
    <property type="project" value="UniProtKB-KW"/>
</dbReference>
<proteinExistence type="inferred from homology"/>
<feature type="region of interest" description="Phosphopantothenoylcysteine decarboxylase" evidence="3">
    <location>
        <begin position="1"/>
        <end position="224"/>
    </location>
</feature>
<feature type="binding site" evidence="3">
    <location>
        <begin position="338"/>
        <end position="341"/>
    </location>
    <ligand>
        <name>CTP</name>
        <dbReference type="ChEBI" id="CHEBI:37563"/>
    </ligand>
</feature>
<dbReference type="Pfam" id="PF02441">
    <property type="entry name" value="Flavoprotein"/>
    <property type="match status" value="1"/>
</dbReference>
<keyword evidence="3" id="KW-0288">FMN</keyword>
<dbReference type="InterPro" id="IPR005252">
    <property type="entry name" value="CoaBC"/>
</dbReference>
<dbReference type="SUPFAM" id="SSF102645">
    <property type="entry name" value="CoaB-like"/>
    <property type="match status" value="1"/>
</dbReference>
<feature type="domain" description="DNA/pantothenate metabolism flavoprotein C-terminal" evidence="5">
    <location>
        <begin position="221"/>
        <end position="429"/>
    </location>
</feature>
<comment type="similarity">
    <text evidence="3">In the C-terminal section; belongs to the PPC synthetase family.</text>
</comment>
<dbReference type="SUPFAM" id="SSF52507">
    <property type="entry name" value="Homo-oligomeric flavin-containing Cys decarboxylases, HFCD"/>
    <property type="match status" value="1"/>
</dbReference>
<comment type="function">
    <text evidence="3">Catalyzes two sequential steps in the biosynthesis of coenzyme A. In the first step cysteine is conjugated to 4'-phosphopantothenate to form 4-phosphopantothenoylcysteine. In the second step the latter compound is decarboxylated to form 4'-phosphopantotheine.</text>
</comment>
<dbReference type="EC" id="4.1.1.36" evidence="3"/>
<comment type="catalytic activity">
    <reaction evidence="3">
        <text>N-[(R)-4-phosphopantothenoyl]-L-cysteine + H(+) = (R)-4'-phosphopantetheine + CO2</text>
        <dbReference type="Rhea" id="RHEA:16793"/>
        <dbReference type="ChEBI" id="CHEBI:15378"/>
        <dbReference type="ChEBI" id="CHEBI:16526"/>
        <dbReference type="ChEBI" id="CHEBI:59458"/>
        <dbReference type="ChEBI" id="CHEBI:61723"/>
        <dbReference type="EC" id="4.1.1.36"/>
    </reaction>
</comment>
<keyword evidence="3" id="KW-0460">Magnesium</keyword>
<dbReference type="GO" id="GO:0071513">
    <property type="term" value="C:phosphopantothenoylcysteine decarboxylase complex"/>
    <property type="evidence" value="ECO:0007669"/>
    <property type="project" value="TreeGrafter"/>
</dbReference>
<dbReference type="GO" id="GO:0015941">
    <property type="term" value="P:pantothenate catabolic process"/>
    <property type="evidence" value="ECO:0007669"/>
    <property type="project" value="InterPro"/>
</dbReference>
<evidence type="ECO:0000256" key="2">
    <source>
        <dbReference type="ARBA" id="ARBA00023239"/>
    </source>
</evidence>
<comment type="similarity">
    <text evidence="3">In the N-terminal section; belongs to the HFCD (homo-oligomeric flavin containing Cys decarboxylase) superfamily.</text>
</comment>
<gene>
    <name evidence="3" type="primary">coaBC</name>
    <name evidence="6" type="ORF">C7438_0443</name>
</gene>
<dbReference type="InterPro" id="IPR035929">
    <property type="entry name" value="CoaB-like_sf"/>
</dbReference>
<keyword evidence="1 3" id="KW-0210">Decarboxylase</keyword>
<keyword evidence="3" id="KW-0479">Metal-binding</keyword>
<feature type="binding site" evidence="3">
    <location>
        <position position="313"/>
    </location>
    <ligand>
        <name>CTP</name>
        <dbReference type="ChEBI" id="CHEBI:37563"/>
    </ligand>
</feature>
<keyword evidence="7" id="KW-1185">Reference proteome</keyword>
<name>A0A660L456_9BACL</name>
<comment type="pathway">
    <text evidence="3">Cofactor biosynthesis; coenzyme A biosynthesis; CoA from (R)-pantothenate: step 2/5.</text>
</comment>
<dbReference type="InterPro" id="IPR003382">
    <property type="entry name" value="Flavoprotein"/>
</dbReference>
<accession>A0A660L456</accession>
<dbReference type="Gene3D" id="3.40.50.10300">
    <property type="entry name" value="CoaB-like"/>
    <property type="match status" value="1"/>
</dbReference>
<evidence type="ECO:0000313" key="7">
    <source>
        <dbReference type="Proteomes" id="UP000267019"/>
    </source>
</evidence>
<feature type="active site" description="Proton donor" evidence="3">
    <location>
        <position position="164"/>
    </location>
</feature>
<dbReference type="Gene3D" id="3.40.50.1950">
    <property type="entry name" value="Flavin prenyltransferase-like"/>
    <property type="match status" value="1"/>
</dbReference>
<dbReference type="HAMAP" id="MF_02225">
    <property type="entry name" value="CoaBC"/>
    <property type="match status" value="1"/>
</dbReference>
<dbReference type="GO" id="GO:0015937">
    <property type="term" value="P:coenzyme A biosynthetic process"/>
    <property type="evidence" value="ECO:0007669"/>
    <property type="project" value="UniProtKB-UniRule"/>
</dbReference>
<protein>
    <recommendedName>
        <fullName evidence="3">Coenzyme A biosynthesis bifunctional protein CoaBC</fullName>
    </recommendedName>
    <alternativeName>
        <fullName evidence="3">DNA/pantothenate metabolism flavoprotein</fullName>
    </alternativeName>
    <alternativeName>
        <fullName evidence="3">Phosphopantothenoylcysteine synthetase/decarboxylase</fullName>
        <shortName evidence="3">PPCS-PPCDC</shortName>
    </alternativeName>
    <domain>
        <recommendedName>
            <fullName evidence="3">Phosphopantothenoylcysteine decarboxylase</fullName>
            <shortName evidence="3">PPC decarboxylase</shortName>
            <shortName evidence="3">PPC-DC</shortName>
            <ecNumber evidence="3">4.1.1.36</ecNumber>
        </recommendedName>
        <alternativeName>
            <fullName evidence="3">CoaC</fullName>
        </alternativeName>
    </domain>
    <domain>
        <recommendedName>
            <fullName evidence="3">Phosphopantothenate--cysteine ligase</fullName>
            <ecNumber evidence="3">6.3.2.5</ecNumber>
        </recommendedName>
        <alternativeName>
            <fullName evidence="3">CoaB</fullName>
        </alternativeName>
        <alternativeName>
            <fullName evidence="3">Phosphopantothenoylcysteine synthetase</fullName>
            <shortName evidence="3">PPC synthetase</shortName>
            <shortName evidence="3">PPC-S</shortName>
        </alternativeName>
    </domain>
</protein>
<dbReference type="RefSeq" id="WP_245956430.1">
    <property type="nucleotide sequence ID" value="NZ_RBIJ01000001.1"/>
</dbReference>
<dbReference type="GO" id="GO:0004633">
    <property type="term" value="F:phosphopantothenoylcysteine decarboxylase activity"/>
    <property type="evidence" value="ECO:0007669"/>
    <property type="project" value="UniProtKB-UniRule"/>
</dbReference>
<dbReference type="EMBL" id="RBIJ01000001">
    <property type="protein sequence ID" value="RKQ88801.1"/>
    <property type="molecule type" value="Genomic_DNA"/>
</dbReference>
<dbReference type="InterPro" id="IPR036551">
    <property type="entry name" value="Flavin_trans-like"/>
</dbReference>
<keyword evidence="3" id="KW-0285">Flavoprotein</keyword>
<feature type="binding site" evidence="3">
    <location>
        <position position="375"/>
    </location>
    <ligand>
        <name>CTP</name>
        <dbReference type="ChEBI" id="CHEBI:37563"/>
    </ligand>
</feature>
<feature type="binding site" evidence="3">
    <location>
        <position position="357"/>
    </location>
    <ligand>
        <name>CTP</name>
        <dbReference type="ChEBI" id="CHEBI:37563"/>
    </ligand>
</feature>
<evidence type="ECO:0000313" key="6">
    <source>
        <dbReference type="EMBL" id="RKQ88801.1"/>
    </source>
</evidence>
<dbReference type="AlphaFoldDB" id="A0A660L456"/>
<keyword evidence="3" id="KW-0511">Multifunctional enzyme</keyword>